<sequence length="409" mass="48117">MIEPLDSEILRELECDEEEVGSYHIRSAKSFFAENDVIEGVRNLLEAFGRWRWRPHLYHDHSNREKWHIQFPDPLFDTLYLRVNGNSVEIFKHRSYVGSREIRGVFKHNNCSASFDMIGRPENWVLMLQWIWAYGDELYTLNVNKGSMLRPLDYLKLDMLAKDDNDADCDSIRRTKTCLGKEKDLARGIVCLFEGWEIFAPRIHREKKDENIWHVTFRDSPFRSLRIQSSSAHGVVDVYSFDKHLRSYHLLDNPETPDRKMWRHLLRDVWDYGKARREHKQRWEETQRRLAEKDAKSRSKRKRTEKPLLHKVLHTAGFKAQRGENARTKNMRAVPPKEDEIMEDVDTGVHAEKSPSRQLFDQKSPLRATDPNVQFGTSSNMKDKINGNLTKVQVEVINIGGLEIMDCQT</sequence>
<organism evidence="2 3">
    <name type="scientific">Imshaugia aleurites</name>
    <dbReference type="NCBI Taxonomy" id="172621"/>
    <lineage>
        <taxon>Eukaryota</taxon>
        <taxon>Fungi</taxon>
        <taxon>Dikarya</taxon>
        <taxon>Ascomycota</taxon>
        <taxon>Pezizomycotina</taxon>
        <taxon>Lecanoromycetes</taxon>
        <taxon>OSLEUM clade</taxon>
        <taxon>Lecanoromycetidae</taxon>
        <taxon>Lecanorales</taxon>
        <taxon>Lecanorineae</taxon>
        <taxon>Parmeliaceae</taxon>
        <taxon>Imshaugia</taxon>
    </lineage>
</organism>
<dbReference type="EMBL" id="CAJPDT010000055">
    <property type="protein sequence ID" value="CAF9929958.1"/>
    <property type="molecule type" value="Genomic_DNA"/>
</dbReference>
<protein>
    <submittedName>
        <fullName evidence="2">Uncharacterized protein</fullName>
    </submittedName>
</protein>
<dbReference type="AlphaFoldDB" id="A0A8H3FSC4"/>
<reference evidence="2" key="1">
    <citation type="submission" date="2021-03" db="EMBL/GenBank/DDBJ databases">
        <authorList>
            <person name="Tagirdzhanova G."/>
        </authorList>
    </citation>
    <scope>NUCLEOTIDE SEQUENCE</scope>
</reference>
<gene>
    <name evidence="2" type="ORF">IMSHALPRED_008049</name>
</gene>
<keyword evidence="3" id="KW-1185">Reference proteome</keyword>
<feature type="compositionally biased region" description="Basic and acidic residues" evidence="1">
    <location>
        <begin position="281"/>
        <end position="297"/>
    </location>
</feature>
<feature type="region of interest" description="Disordered" evidence="1">
    <location>
        <begin position="350"/>
        <end position="379"/>
    </location>
</feature>
<comment type="caution">
    <text evidence="2">The sequence shown here is derived from an EMBL/GenBank/DDBJ whole genome shotgun (WGS) entry which is preliminary data.</text>
</comment>
<evidence type="ECO:0000313" key="2">
    <source>
        <dbReference type="EMBL" id="CAF9929958.1"/>
    </source>
</evidence>
<evidence type="ECO:0000313" key="3">
    <source>
        <dbReference type="Proteomes" id="UP000664534"/>
    </source>
</evidence>
<proteinExistence type="predicted"/>
<feature type="region of interest" description="Disordered" evidence="1">
    <location>
        <begin position="281"/>
        <end position="305"/>
    </location>
</feature>
<dbReference type="Proteomes" id="UP000664534">
    <property type="component" value="Unassembled WGS sequence"/>
</dbReference>
<name>A0A8H3FSC4_9LECA</name>
<dbReference type="OrthoDB" id="10532620at2759"/>
<evidence type="ECO:0000256" key="1">
    <source>
        <dbReference type="SAM" id="MobiDB-lite"/>
    </source>
</evidence>
<accession>A0A8H3FSC4</accession>